<gene>
    <name evidence="3" type="ORF">EZS28_000397</name>
</gene>
<protein>
    <submittedName>
        <fullName evidence="3">Uncharacterized protein</fullName>
    </submittedName>
</protein>
<feature type="compositionally biased region" description="Basic and acidic residues" evidence="2">
    <location>
        <begin position="348"/>
        <end position="361"/>
    </location>
</feature>
<reference evidence="3 4" key="1">
    <citation type="submission" date="2019-03" db="EMBL/GenBank/DDBJ databases">
        <title>Single cell metagenomics reveals metabolic interactions within the superorganism composed of flagellate Streblomastix strix and complex community of Bacteroidetes bacteria on its surface.</title>
        <authorList>
            <person name="Treitli S.C."/>
            <person name="Kolisko M."/>
            <person name="Husnik F."/>
            <person name="Keeling P."/>
            <person name="Hampl V."/>
        </authorList>
    </citation>
    <scope>NUCLEOTIDE SEQUENCE [LARGE SCALE GENOMIC DNA]</scope>
    <source>
        <strain evidence="3">ST1C</strain>
    </source>
</reference>
<keyword evidence="1" id="KW-0853">WD repeat</keyword>
<dbReference type="PROSITE" id="PS50082">
    <property type="entry name" value="WD_REPEATS_2"/>
    <property type="match status" value="1"/>
</dbReference>
<dbReference type="Proteomes" id="UP000324800">
    <property type="component" value="Unassembled WGS sequence"/>
</dbReference>
<feature type="compositionally biased region" description="Polar residues" evidence="2">
    <location>
        <begin position="395"/>
        <end position="452"/>
    </location>
</feature>
<feature type="repeat" description="WD" evidence="1">
    <location>
        <begin position="31"/>
        <end position="54"/>
    </location>
</feature>
<feature type="region of interest" description="Disordered" evidence="2">
    <location>
        <begin position="475"/>
        <end position="498"/>
    </location>
</feature>
<organism evidence="3 4">
    <name type="scientific">Streblomastix strix</name>
    <dbReference type="NCBI Taxonomy" id="222440"/>
    <lineage>
        <taxon>Eukaryota</taxon>
        <taxon>Metamonada</taxon>
        <taxon>Preaxostyla</taxon>
        <taxon>Oxymonadida</taxon>
        <taxon>Streblomastigidae</taxon>
        <taxon>Streblomastix</taxon>
    </lineage>
</organism>
<evidence type="ECO:0000256" key="1">
    <source>
        <dbReference type="PROSITE-ProRule" id="PRU00221"/>
    </source>
</evidence>
<feature type="non-terminal residue" evidence="3">
    <location>
        <position position="498"/>
    </location>
</feature>
<comment type="caution">
    <text evidence="3">The sequence shown here is derived from an EMBL/GenBank/DDBJ whole genome shotgun (WGS) entry which is preliminary data.</text>
</comment>
<evidence type="ECO:0000313" key="4">
    <source>
        <dbReference type="Proteomes" id="UP000324800"/>
    </source>
</evidence>
<proteinExistence type="predicted"/>
<feature type="compositionally biased region" description="Polar residues" evidence="2">
    <location>
        <begin position="480"/>
        <end position="498"/>
    </location>
</feature>
<feature type="region of interest" description="Disordered" evidence="2">
    <location>
        <begin position="348"/>
        <end position="452"/>
    </location>
</feature>
<dbReference type="InterPro" id="IPR001680">
    <property type="entry name" value="WD40_rpt"/>
</dbReference>
<evidence type="ECO:0000256" key="2">
    <source>
        <dbReference type="SAM" id="MobiDB-lite"/>
    </source>
</evidence>
<evidence type="ECO:0000313" key="3">
    <source>
        <dbReference type="EMBL" id="KAA6404078.1"/>
    </source>
</evidence>
<feature type="compositionally biased region" description="Basic and acidic residues" evidence="2">
    <location>
        <begin position="380"/>
        <end position="392"/>
    </location>
</feature>
<accession>A0A5J4XA11</accession>
<dbReference type="AlphaFoldDB" id="A0A5J4XA11"/>
<dbReference type="EMBL" id="SNRW01000031">
    <property type="protein sequence ID" value="KAA6404078.1"/>
    <property type="molecule type" value="Genomic_DNA"/>
</dbReference>
<sequence length="498" mass="57032">MNTIQNIGINNNIDKYEGNIEIGFGAAENPMLITGHSDGKVKLWEVRRKQQKITFIPSQIANISRASIISIDNKEQFDKENENEDINIQSKKQQCADSGFSLVNTPTISGRYNQSNSLSKNPLMMLITSISDLTDFTPKQAWECAQTKQEFATIIVESIVSIAWESATAQFSFPTSSSRDYLKLITELNTSTSSSNPTSYISHIFTQQRLVDKATHINPISLQQQKQQDLQFSIQYNGTNEKQSQYPQRPLRDMSLDPQNIISCTAISGDAMVLAAGTCGGRLVLPRQFHFLNLDSRIEIKRMFVIIALTIFQILPYRMEMAARFTPVMVMQQHRELLKKEGIAREKFRGKSPEKDLRELTTESQQQLRYAPNFDPQPWLKKEGSEKPRLEDYNFNWSTRSGQTTKSANNQPQNWQSWQKKQETSQQPRPQIVSESSNAYHANISDSQNQVTTKREYYPNEQYIRSCMKNTLMTAKNPDTDAQNTQQRESGTTYWTQI</sequence>
<name>A0A5J4XA11_9EUKA</name>